<proteinExistence type="predicted"/>
<reference evidence="3" key="2">
    <citation type="journal article" date="2015" name="Data Brief">
        <title>Shoot transcriptome of the giant reed, Arundo donax.</title>
        <authorList>
            <person name="Barrero R.A."/>
            <person name="Guerrero F.D."/>
            <person name="Moolhuijzen P."/>
            <person name="Goolsby J.A."/>
            <person name="Tidwell J."/>
            <person name="Bellgard S.E."/>
            <person name="Bellgard M.I."/>
        </authorList>
    </citation>
    <scope>NUCLEOTIDE SEQUENCE</scope>
    <source>
        <tissue evidence="3">Shoot tissue taken approximately 20 cm above the soil surface</tissue>
    </source>
</reference>
<accession>A0A0A9H7J0</accession>
<keyword evidence="2" id="KW-1133">Transmembrane helix</keyword>
<feature type="region of interest" description="Disordered" evidence="1">
    <location>
        <begin position="305"/>
        <end position="327"/>
    </location>
</feature>
<dbReference type="EMBL" id="GBRH01165194">
    <property type="protein sequence ID" value="JAE32702.1"/>
    <property type="molecule type" value="Transcribed_RNA"/>
</dbReference>
<keyword evidence="2" id="KW-0812">Transmembrane</keyword>
<dbReference type="AlphaFoldDB" id="A0A0A9H7J0"/>
<evidence type="ECO:0000313" key="3">
    <source>
        <dbReference type="EMBL" id="JAE32702.1"/>
    </source>
</evidence>
<organism evidence="3">
    <name type="scientific">Arundo donax</name>
    <name type="common">Giant reed</name>
    <name type="synonym">Donax arundinaceus</name>
    <dbReference type="NCBI Taxonomy" id="35708"/>
    <lineage>
        <taxon>Eukaryota</taxon>
        <taxon>Viridiplantae</taxon>
        <taxon>Streptophyta</taxon>
        <taxon>Embryophyta</taxon>
        <taxon>Tracheophyta</taxon>
        <taxon>Spermatophyta</taxon>
        <taxon>Magnoliopsida</taxon>
        <taxon>Liliopsida</taxon>
        <taxon>Poales</taxon>
        <taxon>Poaceae</taxon>
        <taxon>PACMAD clade</taxon>
        <taxon>Arundinoideae</taxon>
        <taxon>Arundineae</taxon>
        <taxon>Arundo</taxon>
    </lineage>
</organism>
<evidence type="ECO:0000256" key="1">
    <source>
        <dbReference type="SAM" id="MobiDB-lite"/>
    </source>
</evidence>
<feature type="transmembrane region" description="Helical" evidence="2">
    <location>
        <begin position="340"/>
        <end position="358"/>
    </location>
</feature>
<reference evidence="3" key="1">
    <citation type="submission" date="2014-09" db="EMBL/GenBank/DDBJ databases">
        <authorList>
            <person name="Magalhaes I.L.F."/>
            <person name="Oliveira U."/>
            <person name="Santos F.R."/>
            <person name="Vidigal T.H.D.A."/>
            <person name="Brescovit A.D."/>
            <person name="Santos A.J."/>
        </authorList>
    </citation>
    <scope>NUCLEOTIDE SEQUENCE</scope>
    <source>
        <tissue evidence="3">Shoot tissue taken approximately 20 cm above the soil surface</tissue>
    </source>
</reference>
<feature type="transmembrane region" description="Helical" evidence="2">
    <location>
        <begin position="412"/>
        <end position="429"/>
    </location>
</feature>
<feature type="transmembrane region" description="Helical" evidence="2">
    <location>
        <begin position="435"/>
        <end position="455"/>
    </location>
</feature>
<keyword evidence="2" id="KW-0472">Membrane</keyword>
<protein>
    <submittedName>
        <fullName evidence="3">Uncharacterized protein</fullName>
    </submittedName>
</protein>
<sequence length="459" mass="49439">MEDLVDAAATAINYIGESVLQSRARGLVALAVEVEVAANAARVDRSELTRAAGALNQVHSDNARRVRAVLDLCNAATALEKAASAPLHTLRSAAARLASACREYQEAANAMAKVSHAKAGLAQQERRVSCAWWSSLWVWGRAHRGAGDLRNRLLDEEDPPPATGGQQAIEDVAHAAVLAMDFLGESGLELRDRADKIVVLAYEIMVAANAVGVPHDELAAATEALEHTDNASRLGAVINLGLASTTLERADSAELSALCGKAAHLARACQHHREAADAMAAVRHAAAERLQQRVAGTWWWRRPRRPAGGLEHDPPPADKNEPVAETGPGEQLGQVLERMAGMHGCAIFASVALLPYLGSDGVFKNTDAFSDDYRWTVCKIFSSCWGLVGLGMSCSSSHCRYQRVYARLSSRLGMLGVTIFVIYFCHWLLDPTGSPNLLVFLAVLFHVVLFIRSCIVQDM</sequence>
<feature type="compositionally biased region" description="Basic and acidic residues" evidence="1">
    <location>
        <begin position="310"/>
        <end position="322"/>
    </location>
</feature>
<name>A0A0A9H7J0_ARUDO</name>
<evidence type="ECO:0000256" key="2">
    <source>
        <dbReference type="SAM" id="Phobius"/>
    </source>
</evidence>